<organism evidence="1 2">
    <name type="scientific">Caerostris darwini</name>
    <dbReference type="NCBI Taxonomy" id="1538125"/>
    <lineage>
        <taxon>Eukaryota</taxon>
        <taxon>Metazoa</taxon>
        <taxon>Ecdysozoa</taxon>
        <taxon>Arthropoda</taxon>
        <taxon>Chelicerata</taxon>
        <taxon>Arachnida</taxon>
        <taxon>Araneae</taxon>
        <taxon>Araneomorphae</taxon>
        <taxon>Entelegynae</taxon>
        <taxon>Araneoidea</taxon>
        <taxon>Araneidae</taxon>
        <taxon>Caerostris</taxon>
    </lineage>
</organism>
<keyword evidence="2" id="KW-1185">Reference proteome</keyword>
<evidence type="ECO:0008006" key="3">
    <source>
        <dbReference type="Google" id="ProtNLM"/>
    </source>
</evidence>
<feature type="non-terminal residue" evidence="1">
    <location>
        <position position="1"/>
    </location>
</feature>
<dbReference type="Proteomes" id="UP001054837">
    <property type="component" value="Unassembled WGS sequence"/>
</dbReference>
<protein>
    <recommendedName>
        <fullName evidence="3">Histone 4</fullName>
    </recommendedName>
</protein>
<comment type="caution">
    <text evidence="1">The sequence shown here is derived from an EMBL/GenBank/DDBJ whole genome shotgun (WGS) entry which is preliminary data.</text>
</comment>
<sequence>LPYFGIGKNDAAYQQVAAQAHHHQDRVACDDDGLRVGTEDLVIGEVLLQHVQGLGEAEVEGEVEFGAIHGEHEAGHGVLLVDL</sequence>
<proteinExistence type="predicted"/>
<dbReference type="EMBL" id="BPLQ01005991">
    <property type="protein sequence ID" value="GIY18973.1"/>
    <property type="molecule type" value="Genomic_DNA"/>
</dbReference>
<accession>A0AAV4RAI5</accession>
<gene>
    <name evidence="1" type="ORF">CDAR_392561</name>
</gene>
<name>A0AAV4RAI5_9ARAC</name>
<reference evidence="1 2" key="1">
    <citation type="submission" date="2021-06" db="EMBL/GenBank/DDBJ databases">
        <title>Caerostris darwini draft genome.</title>
        <authorList>
            <person name="Kono N."/>
            <person name="Arakawa K."/>
        </authorList>
    </citation>
    <scope>NUCLEOTIDE SEQUENCE [LARGE SCALE GENOMIC DNA]</scope>
</reference>
<evidence type="ECO:0000313" key="1">
    <source>
        <dbReference type="EMBL" id="GIY18973.1"/>
    </source>
</evidence>
<dbReference type="AlphaFoldDB" id="A0AAV4RAI5"/>
<evidence type="ECO:0000313" key="2">
    <source>
        <dbReference type="Proteomes" id="UP001054837"/>
    </source>
</evidence>